<dbReference type="SFLD" id="SFLDS00029">
    <property type="entry name" value="Radical_SAM"/>
    <property type="match status" value="1"/>
</dbReference>
<dbReference type="AlphaFoldDB" id="A0A4S2EN01"/>
<evidence type="ECO:0000256" key="2">
    <source>
        <dbReference type="ARBA" id="ARBA00022691"/>
    </source>
</evidence>
<dbReference type="GO" id="GO:0003824">
    <property type="term" value="F:catalytic activity"/>
    <property type="evidence" value="ECO:0007669"/>
    <property type="project" value="InterPro"/>
</dbReference>
<dbReference type="Pfam" id="PF04055">
    <property type="entry name" value="Radical_SAM"/>
    <property type="match status" value="1"/>
</dbReference>
<dbReference type="InterPro" id="IPR058240">
    <property type="entry name" value="rSAM_sf"/>
</dbReference>
<dbReference type="InterPro" id="IPR023885">
    <property type="entry name" value="4Fe4S-binding_SPASM_dom"/>
</dbReference>
<organism evidence="7 8">
    <name type="scientific">Parabacteroides distasonis</name>
    <dbReference type="NCBI Taxonomy" id="823"/>
    <lineage>
        <taxon>Bacteria</taxon>
        <taxon>Pseudomonadati</taxon>
        <taxon>Bacteroidota</taxon>
        <taxon>Bacteroidia</taxon>
        <taxon>Bacteroidales</taxon>
        <taxon>Tannerellaceae</taxon>
        <taxon>Parabacteroides</taxon>
    </lineage>
</organism>
<gene>
    <name evidence="7" type="ORF">E5342_13300</name>
</gene>
<protein>
    <submittedName>
        <fullName evidence="7">Radical SAM protein</fullName>
    </submittedName>
</protein>
<dbReference type="RefSeq" id="WP_135959549.1">
    <property type="nucleotide sequence ID" value="NZ_SRYM01000041.1"/>
</dbReference>
<comment type="cofactor">
    <cofactor evidence="1">
        <name>[4Fe-4S] cluster</name>
        <dbReference type="ChEBI" id="CHEBI:49883"/>
    </cofactor>
</comment>
<dbReference type="EMBL" id="SRYM01000041">
    <property type="protein sequence ID" value="TGY55973.1"/>
    <property type="molecule type" value="Genomic_DNA"/>
</dbReference>
<proteinExistence type="predicted"/>
<dbReference type="SUPFAM" id="SSF102114">
    <property type="entry name" value="Radical SAM enzymes"/>
    <property type="match status" value="1"/>
</dbReference>
<keyword evidence="5" id="KW-0411">Iron-sulfur</keyword>
<dbReference type="InterPro" id="IPR007197">
    <property type="entry name" value="rSAM"/>
</dbReference>
<dbReference type="PANTHER" id="PTHR11228">
    <property type="entry name" value="RADICAL SAM DOMAIN PROTEIN"/>
    <property type="match status" value="1"/>
</dbReference>
<keyword evidence="3" id="KW-0479">Metal-binding</keyword>
<feature type="domain" description="Radical SAM core" evidence="6">
    <location>
        <begin position="118"/>
        <end position="346"/>
    </location>
</feature>
<evidence type="ECO:0000256" key="1">
    <source>
        <dbReference type="ARBA" id="ARBA00001966"/>
    </source>
</evidence>
<evidence type="ECO:0000259" key="6">
    <source>
        <dbReference type="PROSITE" id="PS51918"/>
    </source>
</evidence>
<dbReference type="Gene3D" id="3.20.20.70">
    <property type="entry name" value="Aldolase class I"/>
    <property type="match status" value="1"/>
</dbReference>
<dbReference type="GO" id="GO:0051536">
    <property type="term" value="F:iron-sulfur cluster binding"/>
    <property type="evidence" value="ECO:0007669"/>
    <property type="project" value="UniProtKB-KW"/>
</dbReference>
<evidence type="ECO:0000256" key="3">
    <source>
        <dbReference type="ARBA" id="ARBA00022723"/>
    </source>
</evidence>
<dbReference type="GO" id="GO:0046872">
    <property type="term" value="F:metal ion binding"/>
    <property type="evidence" value="ECO:0007669"/>
    <property type="project" value="UniProtKB-KW"/>
</dbReference>
<evidence type="ECO:0000313" key="7">
    <source>
        <dbReference type="EMBL" id="TGY55973.1"/>
    </source>
</evidence>
<dbReference type="InterPro" id="IPR050377">
    <property type="entry name" value="Radical_SAM_PqqE_MftC-like"/>
</dbReference>
<keyword evidence="4" id="KW-0408">Iron</keyword>
<dbReference type="CDD" id="cd01335">
    <property type="entry name" value="Radical_SAM"/>
    <property type="match status" value="1"/>
</dbReference>
<evidence type="ECO:0000313" key="8">
    <source>
        <dbReference type="Proteomes" id="UP000310032"/>
    </source>
</evidence>
<dbReference type="NCBIfam" id="TIGR04085">
    <property type="entry name" value="rSAM_more_4Fe4S"/>
    <property type="match status" value="1"/>
</dbReference>
<dbReference type="PANTHER" id="PTHR11228:SF7">
    <property type="entry name" value="PQQA PEPTIDE CYCLASE"/>
    <property type="match status" value="1"/>
</dbReference>
<keyword evidence="2" id="KW-0949">S-adenosyl-L-methionine</keyword>
<evidence type="ECO:0000256" key="4">
    <source>
        <dbReference type="ARBA" id="ARBA00023004"/>
    </source>
</evidence>
<dbReference type="SFLD" id="SFLDG01067">
    <property type="entry name" value="SPASM/twitch_domain_containing"/>
    <property type="match status" value="1"/>
</dbReference>
<reference evidence="7 8" key="1">
    <citation type="submission" date="2019-04" db="EMBL/GenBank/DDBJ databases">
        <title>Microbes associate with the intestines of laboratory mice.</title>
        <authorList>
            <person name="Navarre W."/>
            <person name="Wong E."/>
            <person name="Huang K."/>
            <person name="Tropini C."/>
            <person name="Ng K."/>
            <person name="Yu B."/>
        </authorList>
    </citation>
    <scope>NUCLEOTIDE SEQUENCE [LARGE SCALE GENOMIC DNA]</scope>
    <source>
        <strain evidence="7 8">NM39_I3</strain>
    </source>
</reference>
<name>A0A4S2EN01_PARDI</name>
<accession>A0A4S2EN01</accession>
<evidence type="ECO:0000256" key="5">
    <source>
        <dbReference type="ARBA" id="ARBA00023014"/>
    </source>
</evidence>
<dbReference type="Pfam" id="PF13186">
    <property type="entry name" value="SPASM"/>
    <property type="match status" value="1"/>
</dbReference>
<dbReference type="InterPro" id="IPR013785">
    <property type="entry name" value="Aldolase_TIM"/>
</dbReference>
<sequence>MKKYILNPKYLLRHEGDKTYIMGDPNVRGRSIISVIHPIYAMMLSFFNGIELEEAFDKISSFLHLPKDVVKKRLMTLVDNQEIVTDGTSMFPKKLIVDYKESMPLHSYRPEQFSYSKTDIRISRLQSPSDIICNVTMRCRTSCFYCYADRKGNSDKYMSIELLEKIIEEAKRIGVLRFQLMGGEVLLYKDWERALRKLAECGYSPWISTKMPLTEKHISIMKDLNFISPVQISLDTLIKDNLYAILNVSDPYYEQILYTFELLEKYKLEYIVHTVLNKKNATIEDMKSLVDFLKSKRSLSGWDINAAKCSMYIGTCYNSYRAPDDKIKEVANYILGLKKEKVFNFDVVEPSVLKDINTYSKEEKKRIFNKRNLCSGNLNALYILPDGQVTICEELYWHSRFLLGDLHTQSLEEIWKSKKAKDLFFLKQSDIQEASACKTCEDFAKCREYLHFCWRDVILAYGKENWDYPGIFCPKAPRTNKDVFV</sequence>
<comment type="caution">
    <text evidence="7">The sequence shown here is derived from an EMBL/GenBank/DDBJ whole genome shotgun (WGS) entry which is preliminary data.</text>
</comment>
<dbReference type="Proteomes" id="UP000310032">
    <property type="component" value="Unassembled WGS sequence"/>
</dbReference>
<dbReference type="PROSITE" id="PS51918">
    <property type="entry name" value="RADICAL_SAM"/>
    <property type="match status" value="1"/>
</dbReference>
<dbReference type="CDD" id="cd21109">
    <property type="entry name" value="SPASM"/>
    <property type="match status" value="1"/>
</dbReference>